<keyword evidence="1" id="KW-1133">Transmembrane helix</keyword>
<comment type="caution">
    <text evidence="2">The sequence shown here is derived from an EMBL/GenBank/DDBJ whole genome shotgun (WGS) entry which is preliminary data.</text>
</comment>
<feature type="transmembrane region" description="Helical" evidence="1">
    <location>
        <begin position="131"/>
        <end position="152"/>
    </location>
</feature>
<keyword evidence="1" id="KW-0812">Transmembrane</keyword>
<evidence type="ECO:0000256" key="1">
    <source>
        <dbReference type="SAM" id="Phobius"/>
    </source>
</evidence>
<evidence type="ECO:0000313" key="3">
    <source>
        <dbReference type="Proteomes" id="UP001596317"/>
    </source>
</evidence>
<accession>A0ABW1ZM22</accession>
<reference evidence="3" key="1">
    <citation type="journal article" date="2019" name="Int. J. Syst. Evol. Microbiol.">
        <title>The Global Catalogue of Microorganisms (GCM) 10K type strain sequencing project: providing services to taxonomists for standard genome sequencing and annotation.</title>
        <authorList>
            <consortium name="The Broad Institute Genomics Platform"/>
            <consortium name="The Broad Institute Genome Sequencing Center for Infectious Disease"/>
            <person name="Wu L."/>
            <person name="Ma J."/>
        </authorList>
    </citation>
    <scope>NUCLEOTIDE SEQUENCE [LARGE SCALE GENOMIC DNA]</scope>
    <source>
        <strain evidence="3">CCUG 63830</strain>
    </source>
</reference>
<gene>
    <name evidence="2" type="ORF">ACFP90_17750</name>
</gene>
<name>A0ABW1ZM22_9DEIO</name>
<protein>
    <recommendedName>
        <fullName evidence="4">RDD domain-containing protein</fullName>
    </recommendedName>
</protein>
<proteinExistence type="predicted"/>
<sequence>MSRLIRLPALSMNTARTVLDLALGLLGLGLALTGAFCLLGTVWLLVTPGAGARFEAPLSLKLRIGDVVYRTTSATVPLSAWQEVLVVAGLAVLALASAWLISRRGFALLRRLWVDPFALSNSQDLALASRLALLWQLALWAWALLGWGQVVATGQLRGWTRPCRAFRGRSWSAPAPAS</sequence>
<dbReference type="RefSeq" id="WP_380057699.1">
    <property type="nucleotide sequence ID" value="NZ_JBHSWB010000001.1"/>
</dbReference>
<evidence type="ECO:0000313" key="2">
    <source>
        <dbReference type="EMBL" id="MFC6661959.1"/>
    </source>
</evidence>
<organism evidence="2 3">
    <name type="scientific">Deinococcus multiflagellatus</name>
    <dbReference type="NCBI Taxonomy" id="1656887"/>
    <lineage>
        <taxon>Bacteria</taxon>
        <taxon>Thermotogati</taxon>
        <taxon>Deinococcota</taxon>
        <taxon>Deinococci</taxon>
        <taxon>Deinococcales</taxon>
        <taxon>Deinococcaceae</taxon>
        <taxon>Deinococcus</taxon>
    </lineage>
</organism>
<keyword evidence="3" id="KW-1185">Reference proteome</keyword>
<evidence type="ECO:0008006" key="4">
    <source>
        <dbReference type="Google" id="ProtNLM"/>
    </source>
</evidence>
<dbReference type="Proteomes" id="UP001596317">
    <property type="component" value="Unassembled WGS sequence"/>
</dbReference>
<keyword evidence="1" id="KW-0472">Membrane</keyword>
<feature type="transmembrane region" description="Helical" evidence="1">
    <location>
        <begin position="80"/>
        <end position="101"/>
    </location>
</feature>
<dbReference type="EMBL" id="JBHSWB010000001">
    <property type="protein sequence ID" value="MFC6661959.1"/>
    <property type="molecule type" value="Genomic_DNA"/>
</dbReference>
<feature type="transmembrane region" description="Helical" evidence="1">
    <location>
        <begin position="21"/>
        <end position="46"/>
    </location>
</feature>